<sequence length="413" mass="46495">MHKWYLLSLMLFSLSKAYSLSGTQLDNWREDIHYLQEQVKTHHLNAFHSQPESDFDNQVNAILAHLPKLSEAEVESQLMKLMASIKDGHSNYYPMSGPHQHFPFQFLYIDEALRIVGATPKYEALIGSEVVAIDGVTIPQVFEQLQPYLYGVDNRYSAQDRFAFQVTLAKVLFAVGITKSPSSATFTFNVSGKPQSQAVDVVEMSKFASIQTALPKQQEWAKENDIGMPGIQMRYFDATKTAYFDFDTYPTFDEVIDSCTSLIKQLTKRQTQHLIIDLRDNGGGSFYTGLAFSSCLSHLDTVNWQRGVVVLINGGTFSAAMSNAAQYHQILNATLIGSPTGGDPNHYGELLMFTLPRSERRFSVSERYYAFVETPTDALYPAITVTPSWQDILNNTDVVLNKAFDYLSVKPKH</sequence>
<feature type="domain" description="Tail specific protease" evidence="1">
    <location>
        <begin position="250"/>
        <end position="293"/>
    </location>
</feature>
<dbReference type="Pfam" id="PF03572">
    <property type="entry name" value="Peptidase_S41"/>
    <property type="match status" value="2"/>
</dbReference>
<dbReference type="InterPro" id="IPR029045">
    <property type="entry name" value="ClpP/crotonase-like_dom_sf"/>
</dbReference>
<protein>
    <submittedName>
        <fullName evidence="2">Peptidase S41</fullName>
    </submittedName>
</protein>
<dbReference type="RefSeq" id="WP_208844828.1">
    <property type="nucleotide sequence ID" value="NZ_CP072135.1"/>
</dbReference>
<dbReference type="GO" id="GO:0004175">
    <property type="term" value="F:endopeptidase activity"/>
    <property type="evidence" value="ECO:0007669"/>
    <property type="project" value="TreeGrafter"/>
</dbReference>
<dbReference type="AlphaFoldDB" id="A0A975HML1"/>
<proteinExistence type="predicted"/>
<dbReference type="KEGG" id="pxi:J5O05_20690"/>
<dbReference type="Gene3D" id="3.90.226.10">
    <property type="entry name" value="2-enoyl-CoA Hydratase, Chain A, domain 1"/>
    <property type="match status" value="2"/>
</dbReference>
<keyword evidence="2" id="KW-0614">Plasmid</keyword>
<dbReference type="GO" id="GO:0006508">
    <property type="term" value="P:proteolysis"/>
    <property type="evidence" value="ECO:0007669"/>
    <property type="project" value="InterPro"/>
</dbReference>
<accession>A0A975HML1</accession>
<gene>
    <name evidence="2" type="ORF">J5O05_20690</name>
</gene>
<dbReference type="GO" id="GO:0008236">
    <property type="term" value="F:serine-type peptidase activity"/>
    <property type="evidence" value="ECO:0007669"/>
    <property type="project" value="InterPro"/>
</dbReference>
<name>A0A975HML1_9GAMM</name>
<feature type="domain" description="Tail specific protease" evidence="1">
    <location>
        <begin position="301"/>
        <end position="343"/>
    </location>
</feature>
<dbReference type="EMBL" id="CP072135">
    <property type="protein sequence ID" value="QTH73209.1"/>
    <property type="molecule type" value="Genomic_DNA"/>
</dbReference>
<evidence type="ECO:0000313" key="3">
    <source>
        <dbReference type="Proteomes" id="UP000664904"/>
    </source>
</evidence>
<geneLocation type="plasmid" evidence="2 3">
    <name>unnamed5</name>
</geneLocation>
<dbReference type="PANTHER" id="PTHR32060">
    <property type="entry name" value="TAIL-SPECIFIC PROTEASE"/>
    <property type="match status" value="1"/>
</dbReference>
<keyword evidence="3" id="KW-1185">Reference proteome</keyword>
<dbReference type="SUPFAM" id="SSF52096">
    <property type="entry name" value="ClpP/crotonase"/>
    <property type="match status" value="1"/>
</dbReference>
<dbReference type="PANTHER" id="PTHR32060:SF22">
    <property type="entry name" value="CARBOXYL-TERMINAL-PROCESSING PEPTIDASE 3, CHLOROPLASTIC"/>
    <property type="match status" value="1"/>
</dbReference>
<reference evidence="2" key="1">
    <citation type="submission" date="2021-03" db="EMBL/GenBank/DDBJ databases">
        <title>Complete Genome of Pseudoalteromonas xiamenensis STKMTI.2, a new potential marine bacterium producing anti-Vibrio compounds.</title>
        <authorList>
            <person name="Handayani D.P."/>
            <person name="Isnansetyo A."/>
            <person name="Istiqomah I."/>
            <person name="Jumina J."/>
        </authorList>
    </citation>
    <scope>NUCLEOTIDE SEQUENCE</scope>
    <source>
        <strain evidence="2">STKMTI.2</strain>
        <plasmid evidence="2">unnamed5</plasmid>
    </source>
</reference>
<dbReference type="Proteomes" id="UP000664904">
    <property type="component" value="Plasmid unnamed5"/>
</dbReference>
<dbReference type="InterPro" id="IPR005151">
    <property type="entry name" value="Tail-specific_protease"/>
</dbReference>
<evidence type="ECO:0000259" key="1">
    <source>
        <dbReference type="Pfam" id="PF03572"/>
    </source>
</evidence>
<evidence type="ECO:0000313" key="2">
    <source>
        <dbReference type="EMBL" id="QTH73209.1"/>
    </source>
</evidence>
<organism evidence="2 3">
    <name type="scientific">Pseudoalteromonas xiamenensis</name>
    <dbReference type="NCBI Taxonomy" id="882626"/>
    <lineage>
        <taxon>Bacteria</taxon>
        <taxon>Pseudomonadati</taxon>
        <taxon>Pseudomonadota</taxon>
        <taxon>Gammaproteobacteria</taxon>
        <taxon>Alteromonadales</taxon>
        <taxon>Pseudoalteromonadaceae</taxon>
        <taxon>Pseudoalteromonas</taxon>
    </lineage>
</organism>